<organism evidence="1">
    <name type="scientific">Lepeophtheirus salmonis</name>
    <name type="common">Salmon louse</name>
    <name type="synonym">Caligus salmonis</name>
    <dbReference type="NCBI Taxonomy" id="72036"/>
    <lineage>
        <taxon>Eukaryota</taxon>
        <taxon>Metazoa</taxon>
        <taxon>Ecdysozoa</taxon>
        <taxon>Arthropoda</taxon>
        <taxon>Crustacea</taxon>
        <taxon>Multicrustacea</taxon>
        <taxon>Hexanauplia</taxon>
        <taxon>Copepoda</taxon>
        <taxon>Siphonostomatoida</taxon>
        <taxon>Caligidae</taxon>
        <taxon>Lepeophtheirus</taxon>
    </lineage>
</organism>
<dbReference type="EMBL" id="HACA01030436">
    <property type="protein sequence ID" value="CDW47797.1"/>
    <property type="molecule type" value="Transcribed_RNA"/>
</dbReference>
<evidence type="ECO:0000313" key="1">
    <source>
        <dbReference type="EMBL" id="CDW47797.1"/>
    </source>
</evidence>
<proteinExistence type="predicted"/>
<name>A0A0K2VC87_LEPSM</name>
<accession>A0A0K2VC87</accession>
<dbReference type="AlphaFoldDB" id="A0A0K2VC87"/>
<protein>
    <submittedName>
        <fullName evidence="1">Uncharacterized protein</fullName>
    </submittedName>
</protein>
<sequence length="49" mass="5535">MLGNICPRIDKLPPNYGPIFCFFLYGRLCDTIKVVKATETSAADKIRLM</sequence>
<reference evidence="1" key="1">
    <citation type="submission" date="2014-05" db="EMBL/GenBank/DDBJ databases">
        <authorList>
            <person name="Chronopoulou M."/>
        </authorList>
    </citation>
    <scope>NUCLEOTIDE SEQUENCE</scope>
    <source>
        <tissue evidence="1">Whole organism</tissue>
    </source>
</reference>